<dbReference type="AlphaFoldDB" id="X1TKR4"/>
<dbReference type="EMBL" id="BARW01005551">
    <property type="protein sequence ID" value="GAI80624.1"/>
    <property type="molecule type" value="Genomic_DNA"/>
</dbReference>
<feature type="compositionally biased region" description="Low complexity" evidence="1">
    <location>
        <begin position="71"/>
        <end position="88"/>
    </location>
</feature>
<evidence type="ECO:0000256" key="1">
    <source>
        <dbReference type="SAM" id="MobiDB-lite"/>
    </source>
</evidence>
<gene>
    <name evidence="2" type="ORF">S12H4_12001</name>
</gene>
<reference evidence="2" key="1">
    <citation type="journal article" date="2014" name="Front. Microbiol.">
        <title>High frequency of phylogenetically diverse reductive dehalogenase-homologous genes in deep subseafloor sedimentary metagenomes.</title>
        <authorList>
            <person name="Kawai M."/>
            <person name="Futagami T."/>
            <person name="Toyoda A."/>
            <person name="Takaki Y."/>
            <person name="Nishi S."/>
            <person name="Hori S."/>
            <person name="Arai W."/>
            <person name="Tsubouchi T."/>
            <person name="Morono Y."/>
            <person name="Uchiyama I."/>
            <person name="Ito T."/>
            <person name="Fujiyama A."/>
            <person name="Inagaki F."/>
            <person name="Takami H."/>
        </authorList>
    </citation>
    <scope>NUCLEOTIDE SEQUENCE</scope>
    <source>
        <strain evidence="2">Expedition CK06-06</strain>
    </source>
</reference>
<comment type="caution">
    <text evidence="2">The sequence shown here is derived from an EMBL/GenBank/DDBJ whole genome shotgun (WGS) entry which is preliminary data.</text>
</comment>
<name>X1TKR4_9ZZZZ</name>
<evidence type="ECO:0000313" key="2">
    <source>
        <dbReference type="EMBL" id="GAI80624.1"/>
    </source>
</evidence>
<accession>X1TKR4</accession>
<feature type="non-terminal residue" evidence="2">
    <location>
        <position position="1"/>
    </location>
</feature>
<protein>
    <submittedName>
        <fullName evidence="2">Uncharacterized protein</fullName>
    </submittedName>
</protein>
<organism evidence="2">
    <name type="scientific">marine sediment metagenome</name>
    <dbReference type="NCBI Taxonomy" id="412755"/>
    <lineage>
        <taxon>unclassified sequences</taxon>
        <taxon>metagenomes</taxon>
        <taxon>ecological metagenomes</taxon>
    </lineage>
</organism>
<proteinExistence type="predicted"/>
<feature type="region of interest" description="Disordered" evidence="1">
    <location>
        <begin position="59"/>
        <end position="88"/>
    </location>
</feature>
<sequence length="88" mass="10454">RYDDLDNSVNDRNLRRSRITVFSINGLKDNSSYDKVHERFKIIEKEKSVIPRVGRLRTSGERYRHTPSGYNSNRNNFRNPNFNDLIIP</sequence>